<name>A0A1H3SXN5_9BACT</name>
<dbReference type="PANTHER" id="PTHR35093:SF8">
    <property type="entry name" value="OUTER MEMBRANE PROTEIN NMB0088-RELATED"/>
    <property type="match status" value="1"/>
</dbReference>
<comment type="similarity">
    <text evidence="2">Belongs to the OmpP1/FadL family.</text>
</comment>
<evidence type="ECO:0000313" key="8">
    <source>
        <dbReference type="EMBL" id="SDZ42540.1"/>
    </source>
</evidence>
<comment type="caution">
    <text evidence="8">The sequence shown here is derived from an EMBL/GenBank/DDBJ whole genome shotgun (WGS) entry which is preliminary data.</text>
</comment>
<keyword evidence="5" id="KW-0732">Signal</keyword>
<evidence type="ECO:0000256" key="2">
    <source>
        <dbReference type="ARBA" id="ARBA00008163"/>
    </source>
</evidence>
<comment type="subcellular location">
    <subcellularLocation>
        <location evidence="1">Cell outer membrane</location>
        <topology evidence="1">Multi-pass membrane protein</topology>
    </subcellularLocation>
</comment>
<evidence type="ECO:0000256" key="1">
    <source>
        <dbReference type="ARBA" id="ARBA00004571"/>
    </source>
</evidence>
<dbReference type="SUPFAM" id="SSF56935">
    <property type="entry name" value="Porins"/>
    <property type="match status" value="1"/>
</dbReference>
<organism evidence="8 9">
    <name type="scientific">Rhodonellum ikkaensis</name>
    <dbReference type="NCBI Taxonomy" id="336829"/>
    <lineage>
        <taxon>Bacteria</taxon>
        <taxon>Pseudomonadati</taxon>
        <taxon>Bacteroidota</taxon>
        <taxon>Cytophagia</taxon>
        <taxon>Cytophagales</taxon>
        <taxon>Cytophagaceae</taxon>
        <taxon>Rhodonellum</taxon>
    </lineage>
</organism>
<keyword evidence="7" id="KW-0998">Cell outer membrane</keyword>
<sequence length="506" mass="55809">MISVKKIFITLVVGGLAMSDAFSQSGYFEDALRFSQFRSTGSARITGIGGAQMSLGGDISNVHGNPAGLGFFRQSEFSISPSFTNWLSESNYLGQIQEDRTGNFSVPNLGLVISKPKGPLQPGKFRGGSFGISFNRVANFNNQFGFFSDIEGNSSIIDFFLQDASGIPENQIESFGLTGLAYQSYLINPIAFDEAGNPINNPSQYDSFVLGQPFQDEIVTTEGSANQTSFSYGANFDNKLFVGGGIGLTSINYTSTKTYNEEFFEQPLINSSLQENLRINGFGVNVNLGVIYKPVDQLNLGLNFQSPTWYRLNEEYDARIVNFFDNFFYEDEGETLGREEASTQIILGTYNLNTPLRLSGGATYFIGKNGFISADVDFLDYSSSRINSNDFNPNADNAEIRAIYGTAINYRIGGEYRFDIWRVRAGYAFYGDPFVNSIIDRSTQQFNGGLGVRLKKVYVDFALSGTYFDQVYNSYPVIESNGINSGPITQVKNKMTSGMVTVGFNF</sequence>
<dbReference type="Proteomes" id="UP000199663">
    <property type="component" value="Unassembled WGS sequence"/>
</dbReference>
<keyword evidence="6" id="KW-0472">Membrane</keyword>
<evidence type="ECO:0000256" key="5">
    <source>
        <dbReference type="ARBA" id="ARBA00022729"/>
    </source>
</evidence>
<proteinExistence type="inferred from homology"/>
<accession>A0A1H3SXN5</accession>
<evidence type="ECO:0000313" key="9">
    <source>
        <dbReference type="Proteomes" id="UP000199663"/>
    </source>
</evidence>
<gene>
    <name evidence="8" type="ORF">SAMN05444412_11421</name>
</gene>
<evidence type="ECO:0000256" key="7">
    <source>
        <dbReference type="ARBA" id="ARBA00023237"/>
    </source>
</evidence>
<keyword evidence="4" id="KW-0812">Transmembrane</keyword>
<protein>
    <submittedName>
        <fullName evidence="8">Outer membrane protein transport protein (OMPP1/FadL/TodX)</fullName>
    </submittedName>
</protein>
<dbReference type="EMBL" id="FNQC01000014">
    <property type="protein sequence ID" value="SDZ42540.1"/>
    <property type="molecule type" value="Genomic_DNA"/>
</dbReference>
<evidence type="ECO:0000256" key="6">
    <source>
        <dbReference type="ARBA" id="ARBA00023136"/>
    </source>
</evidence>
<keyword evidence="3" id="KW-1134">Transmembrane beta strand</keyword>
<dbReference type="InterPro" id="IPR005017">
    <property type="entry name" value="OMPP1/FadL/TodX"/>
</dbReference>
<evidence type="ECO:0000256" key="3">
    <source>
        <dbReference type="ARBA" id="ARBA00022452"/>
    </source>
</evidence>
<reference evidence="8 9" key="1">
    <citation type="submission" date="2016-10" db="EMBL/GenBank/DDBJ databases">
        <authorList>
            <person name="Varghese N."/>
            <person name="Submissions S."/>
        </authorList>
    </citation>
    <scope>NUCLEOTIDE SEQUENCE [LARGE SCALE GENOMIC DNA]</scope>
    <source>
        <strain evidence="8 9">DSM 17997</strain>
    </source>
</reference>
<evidence type="ECO:0000256" key="4">
    <source>
        <dbReference type="ARBA" id="ARBA00022692"/>
    </source>
</evidence>
<dbReference type="Gene3D" id="2.40.160.60">
    <property type="entry name" value="Outer membrane protein transport protein (OMPP1/FadL/TodX)"/>
    <property type="match status" value="1"/>
</dbReference>
<dbReference type="PANTHER" id="PTHR35093">
    <property type="entry name" value="OUTER MEMBRANE PROTEIN NMB0088-RELATED"/>
    <property type="match status" value="1"/>
</dbReference>
<keyword evidence="9" id="KW-1185">Reference proteome</keyword>
<dbReference type="RefSeq" id="WP_019599186.1">
    <property type="nucleotide sequence ID" value="NZ_FNQC01000014.1"/>
</dbReference>